<keyword evidence="1" id="KW-0472">Membrane</keyword>
<sequence>MIKPFILLLYTFQLFLICIHLYPSSRHIYMILVGLLLHKCVTFFLCSRLRFLLGTALIFIYLQFPFLYFLSYSYILSNTYYTTSLLIKSTDISHIVYYIEISGCILSFLVHVDYSIIYILALLDIFLIYFKISPPHEEKRYQDVINKIKYVISDYQIRKKEYRLVLSNYTCTSVLDDRNYKDHLSLEHSQDLNHNIIEETECHKKNLKKSEDYTSFISLDFFTPLILFKKDMYSFLLLILRVIPSIRTDYFQYLFIFLFLIEYELISLIISLLCDHSNTKNITSRMIFTVLIYYFIKNVI</sequence>
<dbReference type="VEuPathDB" id="MicrosporidiaDB:NCER_100493"/>
<evidence type="ECO:0000256" key="1">
    <source>
        <dbReference type="SAM" id="Phobius"/>
    </source>
</evidence>
<reference evidence="2 3" key="1">
    <citation type="journal article" date="2015" name="Environ. Microbiol.">
        <title>Genome analyses suggest the presence of polyploidy and recent human-driven expansions in eight global populations of the honeybee pathogen Nosema ceranae.</title>
        <authorList>
            <person name="Pelin A."/>
            <person name="Selman M."/>
            <person name="Aris-Brosou S."/>
            <person name="Farinelli L."/>
            <person name="Corradi N."/>
        </authorList>
    </citation>
    <scope>NUCLEOTIDE SEQUENCE [LARGE SCALE GENOMIC DNA]</scope>
    <source>
        <strain evidence="2 3">PA08 1199</strain>
    </source>
</reference>
<organism evidence="2 3">
    <name type="scientific">Vairimorpha ceranae</name>
    <dbReference type="NCBI Taxonomy" id="40302"/>
    <lineage>
        <taxon>Eukaryota</taxon>
        <taxon>Fungi</taxon>
        <taxon>Fungi incertae sedis</taxon>
        <taxon>Microsporidia</taxon>
        <taxon>Nosematidae</taxon>
        <taxon>Vairimorpha</taxon>
    </lineage>
</organism>
<feature type="transmembrane region" description="Helical" evidence="1">
    <location>
        <begin position="28"/>
        <end position="46"/>
    </location>
</feature>
<proteinExistence type="predicted"/>
<keyword evidence="3" id="KW-1185">Reference proteome</keyword>
<dbReference type="GeneID" id="36319938"/>
<keyword evidence="1" id="KW-1133">Transmembrane helix</keyword>
<name>A0A0F9WED3_9MICR</name>
<dbReference type="EMBL" id="JPQZ01000030">
    <property type="protein sequence ID" value="KKO75155.1"/>
    <property type="molecule type" value="Genomic_DNA"/>
</dbReference>
<keyword evidence="1" id="KW-0812">Transmembrane</keyword>
<feature type="transmembrane region" description="Helical" evidence="1">
    <location>
        <begin position="97"/>
        <end position="130"/>
    </location>
</feature>
<dbReference type="Proteomes" id="UP000034350">
    <property type="component" value="Unassembled WGS sequence"/>
</dbReference>
<feature type="transmembrane region" description="Helical" evidence="1">
    <location>
        <begin position="58"/>
        <end position="77"/>
    </location>
</feature>
<feature type="transmembrane region" description="Helical" evidence="1">
    <location>
        <begin position="5"/>
        <end position="22"/>
    </location>
</feature>
<dbReference type="VEuPathDB" id="MicrosporidiaDB:G9O61_00g016520"/>
<gene>
    <name evidence="2" type="ORF">AAJ76_3000028023</name>
</gene>
<dbReference type="AlphaFoldDB" id="A0A0F9WED3"/>
<dbReference type="RefSeq" id="XP_024330897.1">
    <property type="nucleotide sequence ID" value="XM_024475007.1"/>
</dbReference>
<accession>A0A0F9WED3</accession>
<dbReference type="VEuPathDB" id="MicrosporidiaDB:AAJ76_3000028023"/>
<evidence type="ECO:0000313" key="2">
    <source>
        <dbReference type="EMBL" id="KKO75155.1"/>
    </source>
</evidence>
<evidence type="ECO:0000313" key="3">
    <source>
        <dbReference type="Proteomes" id="UP000034350"/>
    </source>
</evidence>
<dbReference type="OMA" id="IEETECH"/>
<comment type="caution">
    <text evidence="2">The sequence shown here is derived from an EMBL/GenBank/DDBJ whole genome shotgun (WGS) entry which is preliminary data.</text>
</comment>
<protein>
    <submittedName>
        <fullName evidence="2">Uncharacterized protein</fullName>
    </submittedName>
</protein>
<feature type="transmembrane region" description="Helical" evidence="1">
    <location>
        <begin position="250"/>
        <end position="274"/>
    </location>
</feature>